<reference evidence="2" key="1">
    <citation type="journal article" date="2015" name="Nature">
        <title>Complex archaea that bridge the gap between prokaryotes and eukaryotes.</title>
        <authorList>
            <person name="Spang A."/>
            <person name="Saw J.H."/>
            <person name="Jorgensen S.L."/>
            <person name="Zaremba-Niedzwiedzka K."/>
            <person name="Martijn J."/>
            <person name="Lind A.E."/>
            <person name="van Eijk R."/>
            <person name="Schleper C."/>
            <person name="Guy L."/>
            <person name="Ettema T.J."/>
        </authorList>
    </citation>
    <scope>NUCLEOTIDE SEQUENCE</scope>
</reference>
<name>A0A0F8VRV5_9ZZZZ</name>
<dbReference type="EMBL" id="LAZR01069759">
    <property type="protein sequence ID" value="KKK47083.1"/>
    <property type="molecule type" value="Genomic_DNA"/>
</dbReference>
<proteinExistence type="predicted"/>
<evidence type="ECO:0000256" key="1">
    <source>
        <dbReference type="SAM" id="MobiDB-lite"/>
    </source>
</evidence>
<comment type="caution">
    <text evidence="2">The sequence shown here is derived from an EMBL/GenBank/DDBJ whole genome shotgun (WGS) entry which is preliminary data.</text>
</comment>
<evidence type="ECO:0000313" key="2">
    <source>
        <dbReference type="EMBL" id="KKK47083.1"/>
    </source>
</evidence>
<accession>A0A0F8VRV5</accession>
<feature type="region of interest" description="Disordered" evidence="1">
    <location>
        <begin position="1"/>
        <end position="23"/>
    </location>
</feature>
<feature type="compositionally biased region" description="Basic and acidic residues" evidence="1">
    <location>
        <begin position="1"/>
        <end position="11"/>
    </location>
</feature>
<protein>
    <submittedName>
        <fullName evidence="2">Uncharacterized protein</fullName>
    </submittedName>
</protein>
<feature type="region of interest" description="Disordered" evidence="1">
    <location>
        <begin position="101"/>
        <end position="121"/>
    </location>
</feature>
<gene>
    <name evidence="2" type="ORF">LCGC14_3158770</name>
</gene>
<organism evidence="2">
    <name type="scientific">marine sediment metagenome</name>
    <dbReference type="NCBI Taxonomy" id="412755"/>
    <lineage>
        <taxon>unclassified sequences</taxon>
        <taxon>metagenomes</taxon>
        <taxon>ecological metagenomes</taxon>
    </lineage>
</organism>
<dbReference type="AlphaFoldDB" id="A0A0F8VRV5"/>
<sequence length="121" mass="13215">MDYTVRRDGAAERVQGGDVKENELEQRISEARPHWPMNIDSAWAVLPPTSTLGPLRIEGPLTTAEAAHRLSIPAGGFVLYNCPDKPTAMLIAELRCIDPSPSTRKLRRKNGRKGPALASDA</sequence>